<keyword evidence="3" id="KW-1185">Reference proteome</keyword>
<evidence type="ECO:0000313" key="2">
    <source>
        <dbReference type="EMBL" id="KAH1183595.1"/>
    </source>
</evidence>
<reference evidence="2" key="1">
    <citation type="submission" date="2021-09" db="EMBL/GenBank/DDBJ databases">
        <title>The genome of Mauremys mutica provides insights into the evolution of semi-aquatic lifestyle.</title>
        <authorList>
            <person name="Gong S."/>
            <person name="Gao Y."/>
        </authorList>
    </citation>
    <scope>NUCLEOTIDE SEQUENCE</scope>
    <source>
        <strain evidence="2">MM-2020</strain>
        <tissue evidence="2">Muscle</tissue>
    </source>
</reference>
<dbReference type="AlphaFoldDB" id="A0A9D3XQY2"/>
<organism evidence="2 3">
    <name type="scientific">Mauremys mutica</name>
    <name type="common">yellowpond turtle</name>
    <dbReference type="NCBI Taxonomy" id="74926"/>
    <lineage>
        <taxon>Eukaryota</taxon>
        <taxon>Metazoa</taxon>
        <taxon>Chordata</taxon>
        <taxon>Craniata</taxon>
        <taxon>Vertebrata</taxon>
        <taxon>Euteleostomi</taxon>
        <taxon>Archelosauria</taxon>
        <taxon>Testudinata</taxon>
        <taxon>Testudines</taxon>
        <taxon>Cryptodira</taxon>
        <taxon>Durocryptodira</taxon>
        <taxon>Testudinoidea</taxon>
        <taxon>Geoemydidae</taxon>
        <taxon>Geoemydinae</taxon>
        <taxon>Mauremys</taxon>
    </lineage>
</organism>
<protein>
    <submittedName>
        <fullName evidence="2">Uncharacterized protein</fullName>
    </submittedName>
</protein>
<comment type="caution">
    <text evidence="2">The sequence shown here is derived from an EMBL/GenBank/DDBJ whole genome shotgun (WGS) entry which is preliminary data.</text>
</comment>
<dbReference type="Proteomes" id="UP000827986">
    <property type="component" value="Unassembled WGS sequence"/>
</dbReference>
<dbReference type="EMBL" id="JAHDVG010000465">
    <property type="protein sequence ID" value="KAH1183595.1"/>
    <property type="molecule type" value="Genomic_DNA"/>
</dbReference>
<proteinExistence type="predicted"/>
<name>A0A9D3XQY2_9SAUR</name>
<evidence type="ECO:0000256" key="1">
    <source>
        <dbReference type="SAM" id="MobiDB-lite"/>
    </source>
</evidence>
<gene>
    <name evidence="2" type="ORF">KIL84_014211</name>
</gene>
<feature type="region of interest" description="Disordered" evidence="1">
    <location>
        <begin position="84"/>
        <end position="112"/>
    </location>
</feature>
<sequence length="112" mass="12288">MQFMHRPFFTGLHFPISWWIKSSIVPTSCQLLELHLPDSGSEPSPQGQGRELLAWEQMSAAARMLPEAALTFSRRMCAVGTMASPRQCSSSSSSRTDHSSQAGCPSLSLYAI</sequence>
<accession>A0A9D3XQY2</accession>
<evidence type="ECO:0000313" key="3">
    <source>
        <dbReference type="Proteomes" id="UP000827986"/>
    </source>
</evidence>